<dbReference type="PROSITE" id="PS50893">
    <property type="entry name" value="ABC_TRANSPORTER_2"/>
    <property type="match status" value="1"/>
</dbReference>
<dbReference type="Pfam" id="PF00005">
    <property type="entry name" value="ABC_tran"/>
    <property type="match status" value="2"/>
</dbReference>
<feature type="compositionally biased region" description="Basic and acidic residues" evidence="4">
    <location>
        <begin position="301"/>
        <end position="312"/>
    </location>
</feature>
<dbReference type="SMART" id="SM00382">
    <property type="entry name" value="AAA"/>
    <property type="match status" value="2"/>
</dbReference>
<dbReference type="CDD" id="cd03221">
    <property type="entry name" value="ABCF_EF-3"/>
    <property type="match status" value="1"/>
</dbReference>
<accession>A0ABU7JP27</accession>
<dbReference type="RefSeq" id="WP_330151226.1">
    <property type="nucleotide sequence ID" value="NZ_JAUZMZ010000024.1"/>
</dbReference>
<name>A0ABU7JP27_9NOCA</name>
<dbReference type="SUPFAM" id="SSF52540">
    <property type="entry name" value="P-loop containing nucleoside triphosphate hydrolases"/>
    <property type="match status" value="2"/>
</dbReference>
<sequence>MSPNSFVSLSDLTSDHPDGTCVFDGLDLTFPAGRTGLVGRNGSGKSTLLQLISGLRQPTRGSVSSQGTVAYLPQDITLDPAVSIATVLGIDHVRAALRHIESGVGTAADFEVVGDRWDVEERALAAIHRLGLDRILAGSDDFDRTVGNLSGGETVLLALTARLLDEPDVLLLDEPTNNLDIAGRQRLQDALDQFPGTVIVAGHDRDLLDRMNAIVELRDGRLRLFGGSYSDYEQIVAAEQEAARAAVRDARSDVRRQARELVAAHITLDRRQRYGRKMFENKREPKIVMGARKRQAQESAGRLRREHEDDLSSARAQLEQAQQEVRDDREIRVDLPETAVHPGRRVADSPLEIVGPERIALRGPNGSGKTTLLQCVVTAGPLVPYALLPQRLDIFDDALSVVANAEQRAPHLPPQEVRARLARFLFRGNDADVTVGALSGGERLRAALAILLAADPAPQLLLLDEPTNNLDLPSLGHLKQALRGFAGALVVVSHDERFLSEIGVTRSVTLPSETLKE</sequence>
<evidence type="ECO:0000313" key="6">
    <source>
        <dbReference type="EMBL" id="MEE2031791.1"/>
    </source>
</evidence>
<evidence type="ECO:0000259" key="5">
    <source>
        <dbReference type="PROSITE" id="PS50893"/>
    </source>
</evidence>
<evidence type="ECO:0000256" key="4">
    <source>
        <dbReference type="SAM" id="MobiDB-lite"/>
    </source>
</evidence>
<dbReference type="Gene3D" id="3.40.50.300">
    <property type="entry name" value="P-loop containing nucleotide triphosphate hydrolases"/>
    <property type="match status" value="2"/>
</dbReference>
<comment type="caution">
    <text evidence="6">The sequence shown here is derived from an EMBL/GenBank/DDBJ whole genome shotgun (WGS) entry which is preliminary data.</text>
</comment>
<dbReference type="InterPro" id="IPR050611">
    <property type="entry name" value="ABCF"/>
</dbReference>
<dbReference type="InterPro" id="IPR027417">
    <property type="entry name" value="P-loop_NTPase"/>
</dbReference>
<evidence type="ECO:0000313" key="7">
    <source>
        <dbReference type="Proteomes" id="UP001331936"/>
    </source>
</evidence>
<dbReference type="GO" id="GO:0005524">
    <property type="term" value="F:ATP binding"/>
    <property type="evidence" value="ECO:0007669"/>
    <property type="project" value="UniProtKB-KW"/>
</dbReference>
<evidence type="ECO:0000256" key="1">
    <source>
        <dbReference type="ARBA" id="ARBA00022737"/>
    </source>
</evidence>
<keyword evidence="2" id="KW-0547">Nucleotide-binding</keyword>
<dbReference type="PANTHER" id="PTHR19211:SF6">
    <property type="entry name" value="BLL7188 PROTEIN"/>
    <property type="match status" value="1"/>
</dbReference>
<proteinExistence type="predicted"/>
<keyword evidence="1" id="KW-0677">Repeat</keyword>
<gene>
    <name evidence="6" type="ORF">Q8814_06630</name>
</gene>
<keyword evidence="7" id="KW-1185">Reference proteome</keyword>
<protein>
    <submittedName>
        <fullName evidence="6">ATP-binding cassette domain-containing protein</fullName>
    </submittedName>
</protein>
<feature type="domain" description="ABC transporter" evidence="5">
    <location>
        <begin position="7"/>
        <end position="244"/>
    </location>
</feature>
<dbReference type="InterPro" id="IPR003439">
    <property type="entry name" value="ABC_transporter-like_ATP-bd"/>
</dbReference>
<evidence type="ECO:0000256" key="2">
    <source>
        <dbReference type="ARBA" id="ARBA00022741"/>
    </source>
</evidence>
<evidence type="ECO:0000256" key="3">
    <source>
        <dbReference type="ARBA" id="ARBA00022840"/>
    </source>
</evidence>
<organism evidence="6 7">
    <name type="scientific">Rhodococcus chondri</name>
    <dbReference type="NCBI Taxonomy" id="3065941"/>
    <lineage>
        <taxon>Bacteria</taxon>
        <taxon>Bacillati</taxon>
        <taxon>Actinomycetota</taxon>
        <taxon>Actinomycetes</taxon>
        <taxon>Mycobacteriales</taxon>
        <taxon>Nocardiaceae</taxon>
        <taxon>Rhodococcus</taxon>
    </lineage>
</organism>
<dbReference type="InterPro" id="IPR003593">
    <property type="entry name" value="AAA+_ATPase"/>
</dbReference>
<feature type="region of interest" description="Disordered" evidence="4">
    <location>
        <begin position="290"/>
        <end position="313"/>
    </location>
</feature>
<dbReference type="PANTHER" id="PTHR19211">
    <property type="entry name" value="ATP-BINDING TRANSPORT PROTEIN-RELATED"/>
    <property type="match status" value="1"/>
</dbReference>
<keyword evidence="3 6" id="KW-0067">ATP-binding</keyword>
<dbReference type="EMBL" id="JAUZMZ010000024">
    <property type="protein sequence ID" value="MEE2031791.1"/>
    <property type="molecule type" value="Genomic_DNA"/>
</dbReference>
<dbReference type="Proteomes" id="UP001331936">
    <property type="component" value="Unassembled WGS sequence"/>
</dbReference>
<reference evidence="6 7" key="1">
    <citation type="submission" date="2023-08" db="EMBL/GenBank/DDBJ databases">
        <authorList>
            <person name="Girao M."/>
            <person name="Carvalho M.F."/>
        </authorList>
    </citation>
    <scope>NUCLEOTIDE SEQUENCE [LARGE SCALE GENOMIC DNA]</scope>
    <source>
        <strain evidence="6 7">CC-R104</strain>
    </source>
</reference>